<evidence type="ECO:0000256" key="2">
    <source>
        <dbReference type="ARBA" id="ARBA00007185"/>
    </source>
</evidence>
<reference evidence="8" key="1">
    <citation type="submission" date="2019-11" db="UniProtKB">
        <authorList>
            <consortium name="WormBaseParasite"/>
        </authorList>
    </citation>
    <scope>IDENTIFICATION</scope>
</reference>
<dbReference type="InterPro" id="IPR036008">
    <property type="entry name" value="Aconitase_4Fe-4S_dom"/>
</dbReference>
<dbReference type="GO" id="GO:0046872">
    <property type="term" value="F:metal ion binding"/>
    <property type="evidence" value="ECO:0007669"/>
    <property type="project" value="UniProtKB-KW"/>
</dbReference>
<organism evidence="8">
    <name type="scientific">Mesocestoides corti</name>
    <name type="common">Flatworm</name>
    <dbReference type="NCBI Taxonomy" id="53468"/>
    <lineage>
        <taxon>Eukaryota</taxon>
        <taxon>Metazoa</taxon>
        <taxon>Spiralia</taxon>
        <taxon>Lophotrochozoa</taxon>
        <taxon>Platyhelminthes</taxon>
        <taxon>Cestoda</taxon>
        <taxon>Eucestoda</taxon>
        <taxon>Cyclophyllidea</taxon>
        <taxon>Mesocestoididae</taxon>
        <taxon>Mesocestoides</taxon>
    </lineage>
</organism>
<dbReference type="GO" id="GO:0051539">
    <property type="term" value="F:4 iron, 4 sulfur cluster binding"/>
    <property type="evidence" value="ECO:0007669"/>
    <property type="project" value="InterPro"/>
</dbReference>
<dbReference type="SUPFAM" id="SSF53732">
    <property type="entry name" value="Aconitase iron-sulfur domain"/>
    <property type="match status" value="1"/>
</dbReference>
<keyword evidence="3" id="KW-0479">Metal-binding</keyword>
<dbReference type="InterPro" id="IPR050926">
    <property type="entry name" value="Aconitase/IPM_isomerase"/>
</dbReference>
<dbReference type="NCBIfam" id="TIGR01340">
    <property type="entry name" value="aconitase_mito"/>
    <property type="match status" value="1"/>
</dbReference>
<dbReference type="GO" id="GO:0003994">
    <property type="term" value="F:aconitate hydratase activity"/>
    <property type="evidence" value="ECO:0007669"/>
    <property type="project" value="InterPro"/>
</dbReference>
<sequence length="491" mass="52419">MAILQFMSSGLPRVAVPSTVHCDHLIIAREGSHKDLFDATVTNKEVYDFLASASAKYGLGFWHPGSGIIHQIMLENYCFPGALIIGTDSHTPNGGGLGGLCIGVGGADAVDVMAGLSWELKCPKVIGVELTGKMSGWTSPKDVILKVADILTVKGGTGSIIEYFGPGVDSISCTGMATICNMGAEIGATTSVFPFNDRMVDFLQATGRKDIAQLASNYKTKLLSPDKNCVYDRVIHIDLDKLEPHVNGPYTPDLGHPISKLKEQALAAGWPMEISVGLIGSCTNSSYEDMSRAASIARQAINHGVKAKSKFTITPGSEQIHATIERDGLADVFREIGGLVLANACGPCIGQWARRDKKKGDRNTIVTSYNRNFTGRNDANPATHAFVASPEVVTALVLAGDLGFNPITDDLTAADGSKFKLHPPTGDTLPQSGFQSVKPLYQPPPADGSDLKVIVDPKSERLQVLEPFARWDGKDLLDMPILIKVKGKCTT</sequence>
<dbReference type="AlphaFoldDB" id="A0A5K3FJJ0"/>
<dbReference type="FunFam" id="3.40.1060.10:FF:000001">
    <property type="entry name" value="Aconitate hydratase, mitochondrial"/>
    <property type="match status" value="1"/>
</dbReference>
<evidence type="ECO:0000313" key="8">
    <source>
        <dbReference type="WBParaSite" id="MCU_008746-RA"/>
    </source>
</evidence>
<dbReference type="InterPro" id="IPR001030">
    <property type="entry name" value="Acoase/IPM_deHydtase_lsu_aba"/>
</dbReference>
<evidence type="ECO:0000256" key="3">
    <source>
        <dbReference type="ARBA" id="ARBA00022723"/>
    </source>
</evidence>
<dbReference type="PROSITE" id="PS00450">
    <property type="entry name" value="ACONITASE_1"/>
    <property type="match status" value="1"/>
</dbReference>
<dbReference type="InterPro" id="IPR018136">
    <property type="entry name" value="Aconitase_4Fe-4S_BS"/>
</dbReference>
<dbReference type="PANTHER" id="PTHR43160:SF3">
    <property type="entry name" value="ACONITATE HYDRATASE, MITOCHONDRIAL"/>
    <property type="match status" value="1"/>
</dbReference>
<dbReference type="InterPro" id="IPR015931">
    <property type="entry name" value="Acnase/IPM_dHydase_lsu_aba_1/3"/>
</dbReference>
<comment type="cofactor">
    <cofactor evidence="1">
        <name>[4Fe-4S] cluster</name>
        <dbReference type="ChEBI" id="CHEBI:49883"/>
    </cofactor>
</comment>
<dbReference type="PRINTS" id="PR00415">
    <property type="entry name" value="ACONITASE"/>
</dbReference>
<dbReference type="FunFam" id="3.30.499.10:FF:000003">
    <property type="entry name" value="Aconitate hydratase, mitochondrial"/>
    <property type="match status" value="1"/>
</dbReference>
<dbReference type="InterPro" id="IPR006248">
    <property type="entry name" value="Aconitase_mito-like"/>
</dbReference>
<dbReference type="Gene3D" id="3.40.1060.10">
    <property type="entry name" value="Aconitase, Domain 2"/>
    <property type="match status" value="1"/>
</dbReference>
<proteinExistence type="inferred from homology"/>
<dbReference type="GO" id="GO:0005739">
    <property type="term" value="C:mitochondrion"/>
    <property type="evidence" value="ECO:0007669"/>
    <property type="project" value="TreeGrafter"/>
</dbReference>
<dbReference type="Pfam" id="PF00330">
    <property type="entry name" value="Aconitase"/>
    <property type="match status" value="1"/>
</dbReference>
<accession>A0A5K3FJJ0</accession>
<evidence type="ECO:0000256" key="4">
    <source>
        <dbReference type="ARBA" id="ARBA00023004"/>
    </source>
</evidence>
<evidence type="ECO:0000256" key="6">
    <source>
        <dbReference type="ARBA" id="ARBA00023239"/>
    </source>
</evidence>
<dbReference type="PANTHER" id="PTHR43160">
    <property type="entry name" value="ACONITATE HYDRATASE B"/>
    <property type="match status" value="1"/>
</dbReference>
<dbReference type="UniPathway" id="UPA00223">
    <property type="reaction ID" value="UER00718"/>
</dbReference>
<protein>
    <submittedName>
        <fullName evidence="8">Aconitate hydratase</fullName>
    </submittedName>
</protein>
<feature type="domain" description="Aconitase/3-isopropylmalate dehydratase large subunit alpha/beta/alpha" evidence="7">
    <location>
        <begin position="14"/>
        <end position="400"/>
    </location>
</feature>
<keyword evidence="5" id="KW-0411">Iron-sulfur</keyword>
<keyword evidence="6" id="KW-0456">Lyase</keyword>
<dbReference type="PROSITE" id="PS01244">
    <property type="entry name" value="ACONITASE_2"/>
    <property type="match status" value="1"/>
</dbReference>
<evidence type="ECO:0000259" key="7">
    <source>
        <dbReference type="Pfam" id="PF00330"/>
    </source>
</evidence>
<evidence type="ECO:0000256" key="1">
    <source>
        <dbReference type="ARBA" id="ARBA00001966"/>
    </source>
</evidence>
<dbReference type="GO" id="GO:0005829">
    <property type="term" value="C:cytosol"/>
    <property type="evidence" value="ECO:0007669"/>
    <property type="project" value="TreeGrafter"/>
</dbReference>
<evidence type="ECO:0000256" key="5">
    <source>
        <dbReference type="ARBA" id="ARBA00023014"/>
    </source>
</evidence>
<dbReference type="InterPro" id="IPR015932">
    <property type="entry name" value="Aconitase_dom2"/>
</dbReference>
<dbReference type="WBParaSite" id="MCU_008746-RA">
    <property type="protein sequence ID" value="MCU_008746-RA"/>
    <property type="gene ID" value="MCU_008746"/>
</dbReference>
<comment type="similarity">
    <text evidence="2">Belongs to the aconitase/IPM isomerase family.</text>
</comment>
<name>A0A5K3FJJ0_MESCO</name>
<keyword evidence="4" id="KW-0408">Iron</keyword>
<dbReference type="Gene3D" id="3.30.499.10">
    <property type="entry name" value="Aconitase, domain 3"/>
    <property type="match status" value="2"/>
</dbReference>
<dbReference type="GO" id="GO:0006099">
    <property type="term" value="P:tricarboxylic acid cycle"/>
    <property type="evidence" value="ECO:0007669"/>
    <property type="project" value="UniProtKB-UniPathway"/>
</dbReference>